<evidence type="ECO:0000313" key="3">
    <source>
        <dbReference type="Proteomes" id="UP000813385"/>
    </source>
</evidence>
<dbReference type="Proteomes" id="UP000813385">
    <property type="component" value="Unassembled WGS sequence"/>
</dbReference>
<dbReference type="AlphaFoldDB" id="A0A8K0TMG4"/>
<organism evidence="2 3">
    <name type="scientific">Plectosphaerella cucumerina</name>
    <dbReference type="NCBI Taxonomy" id="40658"/>
    <lineage>
        <taxon>Eukaryota</taxon>
        <taxon>Fungi</taxon>
        <taxon>Dikarya</taxon>
        <taxon>Ascomycota</taxon>
        <taxon>Pezizomycotina</taxon>
        <taxon>Sordariomycetes</taxon>
        <taxon>Hypocreomycetidae</taxon>
        <taxon>Glomerellales</taxon>
        <taxon>Plectosphaerellaceae</taxon>
        <taxon>Plectosphaerella</taxon>
    </lineage>
</organism>
<keyword evidence="3" id="KW-1185">Reference proteome</keyword>
<evidence type="ECO:0000313" key="2">
    <source>
        <dbReference type="EMBL" id="KAH7374485.1"/>
    </source>
</evidence>
<protein>
    <submittedName>
        <fullName evidence="2">Uncharacterized protein</fullName>
    </submittedName>
</protein>
<feature type="region of interest" description="Disordered" evidence="1">
    <location>
        <begin position="1"/>
        <end position="20"/>
    </location>
</feature>
<proteinExistence type="predicted"/>
<dbReference type="EMBL" id="JAGPXD010000001">
    <property type="protein sequence ID" value="KAH7374485.1"/>
    <property type="molecule type" value="Genomic_DNA"/>
</dbReference>
<accession>A0A8K0TMG4</accession>
<comment type="caution">
    <text evidence="2">The sequence shown here is derived from an EMBL/GenBank/DDBJ whole genome shotgun (WGS) entry which is preliminary data.</text>
</comment>
<reference evidence="2" key="1">
    <citation type="journal article" date="2021" name="Nat. Commun.">
        <title>Genetic determinants of endophytism in the Arabidopsis root mycobiome.</title>
        <authorList>
            <person name="Mesny F."/>
            <person name="Miyauchi S."/>
            <person name="Thiergart T."/>
            <person name="Pickel B."/>
            <person name="Atanasova L."/>
            <person name="Karlsson M."/>
            <person name="Huettel B."/>
            <person name="Barry K.W."/>
            <person name="Haridas S."/>
            <person name="Chen C."/>
            <person name="Bauer D."/>
            <person name="Andreopoulos W."/>
            <person name="Pangilinan J."/>
            <person name="LaButti K."/>
            <person name="Riley R."/>
            <person name="Lipzen A."/>
            <person name="Clum A."/>
            <person name="Drula E."/>
            <person name="Henrissat B."/>
            <person name="Kohler A."/>
            <person name="Grigoriev I.V."/>
            <person name="Martin F.M."/>
            <person name="Hacquard S."/>
        </authorList>
    </citation>
    <scope>NUCLEOTIDE SEQUENCE</scope>
    <source>
        <strain evidence="2">MPI-CAGE-AT-0016</strain>
    </source>
</reference>
<name>A0A8K0TMG4_9PEZI</name>
<evidence type="ECO:0000256" key="1">
    <source>
        <dbReference type="SAM" id="MobiDB-lite"/>
    </source>
</evidence>
<gene>
    <name evidence="2" type="ORF">B0T11DRAFT_292313</name>
</gene>
<dbReference type="OrthoDB" id="5409003at2759"/>
<sequence length="304" mass="32242">MAPAAHDNSKNGAPTPPPPMAAVTAITNPISQDQYWAFYNDANNQLGVAQQFKRDLGAPLYDFSSSAVSDVPTGALANPSSMCCVSFQSQVNVYGVLQGNTQGDLLVCRLSPGFQLLNLLNPPLANSSSIAACSDGGNNGTLFYLTQDATQTYVINYITLPGIQSAPRPTNINISLNPKTYLGAAYGSLTAATITQANGRDNTPIAMVFVGNRLVVYFFGSATSTNPSPVYRAVTEDLNNFTFTNLTNAPSPNGYTQLAVFPNAGPQNDGLGTTILTYVEFESNQLVSWEDDLSKYKVSGAGYS</sequence>